<evidence type="ECO:0000256" key="1">
    <source>
        <dbReference type="SAM" id="MobiDB-lite"/>
    </source>
</evidence>
<proteinExistence type="predicted"/>
<dbReference type="Proteomes" id="UP001151287">
    <property type="component" value="Unassembled WGS sequence"/>
</dbReference>
<feature type="compositionally biased region" description="Low complexity" evidence="1">
    <location>
        <begin position="60"/>
        <end position="73"/>
    </location>
</feature>
<feature type="compositionally biased region" description="Pro residues" evidence="1">
    <location>
        <begin position="132"/>
        <end position="145"/>
    </location>
</feature>
<keyword evidence="3" id="KW-1185">Reference proteome</keyword>
<feature type="compositionally biased region" description="Low complexity" evidence="1">
    <location>
        <begin position="234"/>
        <end position="247"/>
    </location>
</feature>
<dbReference type="PANTHER" id="PTHR35132">
    <property type="entry name" value="SERINE/ARGININE REPETITIVE MATRIX-LIKE PROTEIN"/>
    <property type="match status" value="1"/>
</dbReference>
<dbReference type="OrthoDB" id="691066at2759"/>
<reference evidence="2" key="1">
    <citation type="journal article" date="2022" name="Cell">
        <title>Repeat-based holocentromeres influence genome architecture and karyotype evolution.</title>
        <authorList>
            <person name="Hofstatter P.G."/>
            <person name="Thangavel G."/>
            <person name="Lux T."/>
            <person name="Neumann P."/>
            <person name="Vondrak T."/>
            <person name="Novak P."/>
            <person name="Zhang M."/>
            <person name="Costa L."/>
            <person name="Castellani M."/>
            <person name="Scott A."/>
            <person name="Toegelov H."/>
            <person name="Fuchs J."/>
            <person name="Mata-Sucre Y."/>
            <person name="Dias Y."/>
            <person name="Vanzela A.L.L."/>
            <person name="Huettel B."/>
            <person name="Almeida C.C.S."/>
            <person name="Simkova H."/>
            <person name="Souza G."/>
            <person name="Pedrosa-Harand A."/>
            <person name="Macas J."/>
            <person name="Mayer K.F.X."/>
            <person name="Houben A."/>
            <person name="Marques A."/>
        </authorList>
    </citation>
    <scope>NUCLEOTIDE SEQUENCE</scope>
    <source>
        <strain evidence="2">RhyBre1mFocal</strain>
    </source>
</reference>
<dbReference type="EMBL" id="JAMQYH010000005">
    <property type="protein sequence ID" value="KAJ1685536.1"/>
    <property type="molecule type" value="Genomic_DNA"/>
</dbReference>
<organism evidence="2 3">
    <name type="scientific">Rhynchospora breviuscula</name>
    <dbReference type="NCBI Taxonomy" id="2022672"/>
    <lineage>
        <taxon>Eukaryota</taxon>
        <taxon>Viridiplantae</taxon>
        <taxon>Streptophyta</taxon>
        <taxon>Embryophyta</taxon>
        <taxon>Tracheophyta</taxon>
        <taxon>Spermatophyta</taxon>
        <taxon>Magnoliopsida</taxon>
        <taxon>Liliopsida</taxon>
        <taxon>Poales</taxon>
        <taxon>Cyperaceae</taxon>
        <taxon>Cyperoideae</taxon>
        <taxon>Rhynchosporeae</taxon>
        <taxon>Rhynchospora</taxon>
    </lineage>
</organism>
<gene>
    <name evidence="2" type="ORF">LUZ63_016926</name>
</gene>
<feature type="region of interest" description="Disordered" evidence="1">
    <location>
        <begin position="53"/>
        <end position="73"/>
    </location>
</feature>
<name>A0A9Q0C1H3_9POAL</name>
<dbReference type="AlphaFoldDB" id="A0A9Q0C1H3"/>
<feature type="compositionally biased region" description="Polar residues" evidence="1">
    <location>
        <begin position="193"/>
        <end position="205"/>
    </location>
</feature>
<feature type="compositionally biased region" description="Low complexity" evidence="1">
    <location>
        <begin position="213"/>
        <end position="225"/>
    </location>
</feature>
<protein>
    <submittedName>
        <fullName evidence="2">Uncharacterized protein</fullName>
    </submittedName>
</protein>
<feature type="region of interest" description="Disordered" evidence="1">
    <location>
        <begin position="110"/>
        <end position="272"/>
    </location>
</feature>
<sequence length="353" mass="37833">MEIKSDGTDGCAAPSRGDQILFPITVANQATVHLFFTKTSLFLFPRALTMAKEDTEEETTISPRLSSSSSTSSHEFSFWPSSSSLSIPTSIPDLSTADDLFSNGILLPTLSPSPLPEPEKEEVQTEVHYQPVPVPESEPDTPIPNPASIFATSSSSPPSSSKRWREIFKLGEKEKPVRSEETKTRQRKDKKTGSNPTGSVSSADISINIWPFGRSRSAGTAGSSRKPTGIPPVRKSSSAPCSRSNSRGESGKTGSVGRRWAASPGRTGVHVGRSSPVWKIKRNGVGVNKPVEPVKVVSGSARVINFSVNSCIGYGMREGRCGGESKDRVTGSERHGGLFGINYKGLFSKKAVH</sequence>
<dbReference type="PANTHER" id="PTHR35132:SF1">
    <property type="entry name" value="SERINE_ARGININE REPETITIVE MATRIX-LIKE PROTEIN"/>
    <property type="match status" value="1"/>
</dbReference>
<evidence type="ECO:0000313" key="3">
    <source>
        <dbReference type="Proteomes" id="UP001151287"/>
    </source>
</evidence>
<feature type="compositionally biased region" description="Basic and acidic residues" evidence="1">
    <location>
        <begin position="163"/>
        <end position="184"/>
    </location>
</feature>
<comment type="caution">
    <text evidence="2">The sequence shown here is derived from an EMBL/GenBank/DDBJ whole genome shotgun (WGS) entry which is preliminary data.</text>
</comment>
<evidence type="ECO:0000313" key="2">
    <source>
        <dbReference type="EMBL" id="KAJ1685536.1"/>
    </source>
</evidence>
<accession>A0A9Q0C1H3</accession>